<evidence type="ECO:0000313" key="1">
    <source>
        <dbReference type="EMBL" id="OES25870.1"/>
    </source>
</evidence>
<organism evidence="1 2">
    <name type="scientific">Alteromonas macleodii</name>
    <name type="common">Pseudoalteromonas macleodii</name>
    <dbReference type="NCBI Taxonomy" id="28108"/>
    <lineage>
        <taxon>Bacteria</taxon>
        <taxon>Pseudomonadati</taxon>
        <taxon>Pseudomonadota</taxon>
        <taxon>Gammaproteobacteria</taxon>
        <taxon>Alteromonadales</taxon>
        <taxon>Alteromonadaceae</taxon>
        <taxon>Alteromonas/Salinimonas group</taxon>
        <taxon>Alteromonas</taxon>
    </lineage>
</organism>
<dbReference type="EMBL" id="MIPY01000038">
    <property type="protein sequence ID" value="OES25870.1"/>
    <property type="molecule type" value="Genomic_DNA"/>
</dbReference>
<keyword evidence="2" id="KW-1185">Reference proteome</keyword>
<gene>
    <name evidence="1" type="ORF">BFV95_4258</name>
</gene>
<comment type="caution">
    <text evidence="1">The sequence shown here is derived from an EMBL/GenBank/DDBJ whole genome shotgun (WGS) entry which is preliminary data.</text>
</comment>
<dbReference type="AlphaFoldDB" id="A0AB36FNZ9"/>
<sequence>MPSFTPGCIFEAYKTGVAKYAESVKSTASRNCGICYENYQLQINSALTSILARADSATWALIVPLFDPDEIEYAQNPSLLTQEHEELGLCPHGFEPDYCPCGCGG</sequence>
<accession>A0AB36FNZ9</accession>
<evidence type="ECO:0000313" key="2">
    <source>
        <dbReference type="Proteomes" id="UP000095392"/>
    </source>
</evidence>
<protein>
    <submittedName>
        <fullName evidence="1">Uncharacterized protein</fullName>
    </submittedName>
</protein>
<reference evidence="1 2" key="1">
    <citation type="submission" date="2016-09" db="EMBL/GenBank/DDBJ databases">
        <title>Draft Genome Sequence of four Alteromonas macleodii strains isolated from copper coupons and grown long-term at elevated copper levels.</title>
        <authorList>
            <person name="Cusick K."/>
            <person name="Dale J."/>
            <person name="Little B."/>
            <person name="Biffinger J."/>
        </authorList>
    </citation>
    <scope>NUCLEOTIDE SEQUENCE [LARGE SCALE GENOMIC DNA]</scope>
    <source>
        <strain evidence="1 2">KCP01</strain>
    </source>
</reference>
<proteinExistence type="predicted"/>
<name>A0AB36FNZ9_ALTMA</name>
<dbReference type="Proteomes" id="UP000095392">
    <property type="component" value="Unassembled WGS sequence"/>
</dbReference>